<dbReference type="InterPro" id="IPR023198">
    <property type="entry name" value="PGP-like_dom2"/>
</dbReference>
<dbReference type="InterPro" id="IPR036412">
    <property type="entry name" value="HAD-like_sf"/>
</dbReference>
<name>A0ABV8CV19_9STRE</name>
<dbReference type="GO" id="GO:0016787">
    <property type="term" value="F:hydrolase activity"/>
    <property type="evidence" value="ECO:0007669"/>
    <property type="project" value="UniProtKB-KW"/>
</dbReference>
<organism evidence="1 2">
    <name type="scientific">Streptococcus caprae</name>
    <dbReference type="NCBI Taxonomy" id="1640501"/>
    <lineage>
        <taxon>Bacteria</taxon>
        <taxon>Bacillati</taxon>
        <taxon>Bacillota</taxon>
        <taxon>Bacilli</taxon>
        <taxon>Lactobacillales</taxon>
        <taxon>Streptococcaceae</taxon>
        <taxon>Streptococcus</taxon>
    </lineage>
</organism>
<dbReference type="PANTHER" id="PTHR43434:SF20">
    <property type="entry name" value="5'-NUCLEOTIDASE"/>
    <property type="match status" value="1"/>
</dbReference>
<reference evidence="2" key="1">
    <citation type="journal article" date="2019" name="Int. J. Syst. Evol. Microbiol.">
        <title>The Global Catalogue of Microorganisms (GCM) 10K type strain sequencing project: providing services to taxonomists for standard genome sequencing and annotation.</title>
        <authorList>
            <consortium name="The Broad Institute Genomics Platform"/>
            <consortium name="The Broad Institute Genome Sequencing Center for Infectious Disease"/>
            <person name="Wu L."/>
            <person name="Ma J."/>
        </authorList>
    </citation>
    <scope>NUCLEOTIDE SEQUENCE [LARGE SCALE GENOMIC DNA]</scope>
    <source>
        <strain evidence="2">CCUG 67170</strain>
    </source>
</reference>
<protein>
    <submittedName>
        <fullName evidence="1">HAD-IA family hydrolase</fullName>
    </submittedName>
</protein>
<dbReference type="Proteomes" id="UP001595807">
    <property type="component" value="Unassembled WGS sequence"/>
</dbReference>
<dbReference type="Gene3D" id="1.10.150.240">
    <property type="entry name" value="Putative phosphatase, domain 2"/>
    <property type="match status" value="1"/>
</dbReference>
<dbReference type="SUPFAM" id="SSF56784">
    <property type="entry name" value="HAD-like"/>
    <property type="match status" value="1"/>
</dbReference>
<accession>A0ABV8CV19</accession>
<dbReference type="PANTHER" id="PTHR43434">
    <property type="entry name" value="PHOSPHOGLYCOLATE PHOSPHATASE"/>
    <property type="match status" value="1"/>
</dbReference>
<dbReference type="Gene3D" id="3.40.50.1000">
    <property type="entry name" value="HAD superfamily/HAD-like"/>
    <property type="match status" value="1"/>
</dbReference>
<dbReference type="NCBIfam" id="TIGR01549">
    <property type="entry name" value="HAD-SF-IA-v1"/>
    <property type="match status" value="1"/>
</dbReference>
<dbReference type="SFLD" id="SFLDG01129">
    <property type="entry name" value="C1.5:_HAD__Beta-PGM__Phosphata"/>
    <property type="match status" value="1"/>
</dbReference>
<dbReference type="InterPro" id="IPR041492">
    <property type="entry name" value="HAD_2"/>
</dbReference>
<evidence type="ECO:0000313" key="2">
    <source>
        <dbReference type="Proteomes" id="UP001595807"/>
    </source>
</evidence>
<dbReference type="EMBL" id="JBHRZV010000033">
    <property type="protein sequence ID" value="MFC3927974.1"/>
    <property type="molecule type" value="Genomic_DNA"/>
</dbReference>
<dbReference type="InterPro" id="IPR006439">
    <property type="entry name" value="HAD-SF_hydro_IA"/>
</dbReference>
<dbReference type="SFLD" id="SFLDS00003">
    <property type="entry name" value="Haloacid_Dehalogenase"/>
    <property type="match status" value="1"/>
</dbReference>
<evidence type="ECO:0000313" key="1">
    <source>
        <dbReference type="EMBL" id="MFC3927974.1"/>
    </source>
</evidence>
<proteinExistence type="predicted"/>
<gene>
    <name evidence="1" type="ORF">ACFORF_05055</name>
</gene>
<keyword evidence="2" id="KW-1185">Reference proteome</keyword>
<dbReference type="InterPro" id="IPR023214">
    <property type="entry name" value="HAD_sf"/>
</dbReference>
<dbReference type="InterPro" id="IPR050155">
    <property type="entry name" value="HAD-like_hydrolase_sf"/>
</dbReference>
<comment type="caution">
    <text evidence="1">The sequence shown here is derived from an EMBL/GenBank/DDBJ whole genome shotgun (WGS) entry which is preliminary data.</text>
</comment>
<dbReference type="RefSeq" id="WP_380426101.1">
    <property type="nucleotide sequence ID" value="NZ_JBHRZV010000033.1"/>
</dbReference>
<dbReference type="Pfam" id="PF13419">
    <property type="entry name" value="HAD_2"/>
    <property type="match status" value="1"/>
</dbReference>
<keyword evidence="1" id="KW-0378">Hydrolase</keyword>
<sequence>MKNLLFDLDGTLIDSSPGILNGFRYAFEKLGIEQPSVEKIKTFMGPPLEQSFQEYFAKPEDVDNAVKVYREYYLTKGMYEVSFYPGIEDLLDCLKTHPVNLFVATSKKEEIAIEMLENLKIDNYFTGIYGSTSERHNKFAVIEACLQDYQLGIETSYMIGDTKYDMLGGKEAQLTCIGVTWGYGSQTDLESHGADIICHQPEDIKKAFGF</sequence>
<dbReference type="SFLD" id="SFLDG01135">
    <property type="entry name" value="C1.5.6:_HAD__Beta-PGM__Phospha"/>
    <property type="match status" value="1"/>
</dbReference>